<protein>
    <submittedName>
        <fullName evidence="4">L-TYPE LECTIN-DOMAIN CONTAINING RECEPTOR KINASE IX.1-LIKE</fullName>
    </submittedName>
</protein>
<feature type="domain" description="Protein kinase" evidence="3">
    <location>
        <begin position="26"/>
        <end position="110"/>
    </location>
</feature>
<dbReference type="EMBL" id="JAPFFK010000010">
    <property type="protein sequence ID" value="KAJ6739830.1"/>
    <property type="molecule type" value="Genomic_DNA"/>
</dbReference>
<reference evidence="4" key="1">
    <citation type="submission" date="2022-11" db="EMBL/GenBank/DDBJ databases">
        <authorList>
            <person name="Hyden B.L."/>
            <person name="Feng K."/>
            <person name="Yates T."/>
            <person name="Jawdy S."/>
            <person name="Smart L.B."/>
            <person name="Muchero W."/>
        </authorList>
    </citation>
    <scope>NUCLEOTIDE SEQUENCE</scope>
    <source>
        <tissue evidence="4">Shoot tip</tissue>
    </source>
</reference>
<evidence type="ECO:0000256" key="2">
    <source>
        <dbReference type="ARBA" id="ARBA00022840"/>
    </source>
</evidence>
<dbReference type="Gene3D" id="3.30.200.20">
    <property type="entry name" value="Phosphorylase Kinase, domain 1"/>
    <property type="match status" value="1"/>
</dbReference>
<dbReference type="GO" id="GO:0051707">
    <property type="term" value="P:response to other organism"/>
    <property type="evidence" value="ECO:0007669"/>
    <property type="project" value="UniProtKB-ARBA"/>
</dbReference>
<dbReference type="Pfam" id="PF07714">
    <property type="entry name" value="PK_Tyr_Ser-Thr"/>
    <property type="match status" value="1"/>
</dbReference>
<keyword evidence="2" id="KW-0067">ATP-binding</keyword>
<dbReference type="PANTHER" id="PTHR27007">
    <property type="match status" value="1"/>
</dbReference>
<dbReference type="AlphaFoldDB" id="A0A9Q0ZM86"/>
<keyword evidence="5" id="KW-1185">Reference proteome</keyword>
<dbReference type="PROSITE" id="PS50011">
    <property type="entry name" value="PROTEIN_KINASE_DOM"/>
    <property type="match status" value="1"/>
</dbReference>
<keyword evidence="1" id="KW-0547">Nucleotide-binding</keyword>
<dbReference type="OrthoDB" id="8891264at2759"/>
<dbReference type="Proteomes" id="UP001151532">
    <property type="component" value="Chromosome 7"/>
</dbReference>
<keyword evidence="4" id="KW-0418">Kinase</keyword>
<accession>A0A9Q0ZM86</accession>
<comment type="caution">
    <text evidence="4">The sequence shown here is derived from an EMBL/GenBank/DDBJ whole genome shotgun (WGS) entry which is preliminary data.</text>
</comment>
<name>A0A9Q0ZM86_SALPP</name>
<dbReference type="InterPro" id="IPR050528">
    <property type="entry name" value="L-type_Lectin-RKs"/>
</dbReference>
<organism evidence="4 5">
    <name type="scientific">Salix purpurea</name>
    <name type="common">Purple osier willow</name>
    <dbReference type="NCBI Taxonomy" id="77065"/>
    <lineage>
        <taxon>Eukaryota</taxon>
        <taxon>Viridiplantae</taxon>
        <taxon>Streptophyta</taxon>
        <taxon>Embryophyta</taxon>
        <taxon>Tracheophyta</taxon>
        <taxon>Spermatophyta</taxon>
        <taxon>Magnoliopsida</taxon>
        <taxon>eudicotyledons</taxon>
        <taxon>Gunneridae</taxon>
        <taxon>Pentapetalae</taxon>
        <taxon>rosids</taxon>
        <taxon>fabids</taxon>
        <taxon>Malpighiales</taxon>
        <taxon>Salicaceae</taxon>
        <taxon>Saliceae</taxon>
        <taxon>Salix</taxon>
    </lineage>
</organism>
<dbReference type="SUPFAM" id="SSF56112">
    <property type="entry name" value="Protein kinase-like (PK-like)"/>
    <property type="match status" value="1"/>
</dbReference>
<evidence type="ECO:0000313" key="5">
    <source>
        <dbReference type="Proteomes" id="UP001151532"/>
    </source>
</evidence>
<keyword evidence="4" id="KW-0808">Transferase</keyword>
<dbReference type="GO" id="GO:0005524">
    <property type="term" value="F:ATP binding"/>
    <property type="evidence" value="ECO:0007669"/>
    <property type="project" value="UniProtKB-KW"/>
</dbReference>
<evidence type="ECO:0000256" key="1">
    <source>
        <dbReference type="ARBA" id="ARBA00022741"/>
    </source>
</evidence>
<evidence type="ECO:0000259" key="3">
    <source>
        <dbReference type="PROSITE" id="PS50011"/>
    </source>
</evidence>
<dbReference type="InterPro" id="IPR001245">
    <property type="entry name" value="Ser-Thr/Tyr_kinase_cat_dom"/>
</dbReference>
<sequence length="110" mass="12529">MDDEFEKGTGPKRFTYRELIRAANNFAEEGKLREGGFGGVYKGLLNEGTITEVAVKRVSRGSKQGKKEYVSEVKINICLRHRNLVRLIGWCHERGELLLVYELMPNVSLD</sequence>
<gene>
    <name evidence="4" type="ORF">OIU79_000058</name>
</gene>
<evidence type="ECO:0000313" key="4">
    <source>
        <dbReference type="EMBL" id="KAJ6739830.1"/>
    </source>
</evidence>
<proteinExistence type="predicted"/>
<dbReference type="InterPro" id="IPR011009">
    <property type="entry name" value="Kinase-like_dom_sf"/>
</dbReference>
<keyword evidence="4" id="KW-0675">Receptor</keyword>
<dbReference type="FunFam" id="3.30.200.20:FF:000168">
    <property type="entry name" value="L-type lectin-domain containing receptor kinase IX.1"/>
    <property type="match status" value="1"/>
</dbReference>
<dbReference type="InterPro" id="IPR000719">
    <property type="entry name" value="Prot_kinase_dom"/>
</dbReference>
<reference evidence="4" key="2">
    <citation type="journal article" date="2023" name="Int. J. Mol. Sci.">
        <title>De Novo Assembly and Annotation of 11 Diverse Shrub Willow (Salix) Genomes Reveals Novel Gene Organization in Sex-Linked Regions.</title>
        <authorList>
            <person name="Hyden B."/>
            <person name="Feng K."/>
            <person name="Yates T.B."/>
            <person name="Jawdy S."/>
            <person name="Cereghino C."/>
            <person name="Smart L.B."/>
            <person name="Muchero W."/>
        </authorList>
    </citation>
    <scope>NUCLEOTIDE SEQUENCE</scope>
    <source>
        <tissue evidence="4">Shoot tip</tissue>
    </source>
</reference>
<dbReference type="GO" id="GO:0004672">
    <property type="term" value="F:protein kinase activity"/>
    <property type="evidence" value="ECO:0007669"/>
    <property type="project" value="InterPro"/>
</dbReference>